<evidence type="ECO:0000313" key="3">
    <source>
        <dbReference type="Proteomes" id="UP000076744"/>
    </source>
</evidence>
<dbReference type="GeneID" id="30026210"/>
<feature type="region of interest" description="Disordered" evidence="1">
    <location>
        <begin position="171"/>
        <end position="191"/>
    </location>
</feature>
<dbReference type="OrthoDB" id="2400485at2759"/>
<dbReference type="EMBL" id="AZHB01000098">
    <property type="protein sequence ID" value="OAA37493.1"/>
    <property type="molecule type" value="Genomic_DNA"/>
</dbReference>
<evidence type="ECO:0000256" key="1">
    <source>
        <dbReference type="SAM" id="MobiDB-lite"/>
    </source>
</evidence>
<comment type="caution">
    <text evidence="2">The sequence shown here is derived from an EMBL/GenBank/DDBJ whole genome shotgun (WGS) entry which is preliminary data.</text>
</comment>
<feature type="compositionally biased region" description="Basic and acidic residues" evidence="1">
    <location>
        <begin position="171"/>
        <end position="182"/>
    </location>
</feature>
<dbReference type="PANTHER" id="PTHR34213:SF2">
    <property type="entry name" value="NUCLEAR TRANSPORT FACTOR 2 (NTF2) FAMILY PROTEIN"/>
    <property type="match status" value="1"/>
</dbReference>
<protein>
    <submittedName>
        <fullName evidence="2">Uncharacterized protein</fullName>
    </submittedName>
</protein>
<sequence>MSTKIAPGEAFEPRQTYNTSDFTPVKDKSIPLSPKRQALLDDVVALYSCRPSIERVKRYTPDAVYDDQFGYANNRYKIAGQCENLGYEVTRNDPDMIEFKNQQKWTFAILQKTATIDSMVTLKLDPETVDQDFIRIKYHKDQANEKDYSHQGLGFNFKKWQADNVPKYINSEEVKYPEKNKDAATQPPNKE</sequence>
<reference evidence="2 3" key="1">
    <citation type="journal article" date="2016" name="Genome Biol. Evol.">
        <title>Divergent and convergent evolution of fungal pathogenicity.</title>
        <authorList>
            <person name="Shang Y."/>
            <person name="Xiao G."/>
            <person name="Zheng P."/>
            <person name="Cen K."/>
            <person name="Zhan S."/>
            <person name="Wang C."/>
        </authorList>
    </citation>
    <scope>NUCLEOTIDE SEQUENCE [LARGE SCALE GENOMIC DNA]</scope>
    <source>
        <strain evidence="2 3">ARSEF 2679</strain>
    </source>
</reference>
<evidence type="ECO:0000313" key="2">
    <source>
        <dbReference type="EMBL" id="OAA37493.1"/>
    </source>
</evidence>
<dbReference type="RefSeq" id="XP_018699298.1">
    <property type="nucleotide sequence ID" value="XM_018853517.1"/>
</dbReference>
<proteinExistence type="predicted"/>
<keyword evidence="3" id="KW-1185">Reference proteome</keyword>
<accession>A0A166Z2S8</accession>
<dbReference type="STRING" id="1081104.A0A166Z2S8"/>
<dbReference type="Proteomes" id="UP000076744">
    <property type="component" value="Unassembled WGS sequence"/>
</dbReference>
<feature type="region of interest" description="Disordered" evidence="1">
    <location>
        <begin position="1"/>
        <end position="22"/>
    </location>
</feature>
<dbReference type="PANTHER" id="PTHR34213">
    <property type="entry name" value="NUCLEAR TRANSPORT FACTOR 2 (NTF2) FAMILY PROTEIN"/>
    <property type="match status" value="1"/>
</dbReference>
<name>A0A166Z2S8_CORFA</name>
<dbReference type="AlphaFoldDB" id="A0A166Z2S8"/>
<gene>
    <name evidence="2" type="ORF">ISF_09918</name>
</gene>
<organism evidence="2 3">
    <name type="scientific">Cordyceps fumosorosea (strain ARSEF 2679)</name>
    <name type="common">Isaria fumosorosea</name>
    <dbReference type="NCBI Taxonomy" id="1081104"/>
    <lineage>
        <taxon>Eukaryota</taxon>
        <taxon>Fungi</taxon>
        <taxon>Dikarya</taxon>
        <taxon>Ascomycota</taxon>
        <taxon>Pezizomycotina</taxon>
        <taxon>Sordariomycetes</taxon>
        <taxon>Hypocreomycetidae</taxon>
        <taxon>Hypocreales</taxon>
        <taxon>Cordycipitaceae</taxon>
        <taxon>Cordyceps</taxon>
    </lineage>
</organism>